<name>A0A0D2U4C8_GOSRA</name>
<dbReference type="OMA" id="ARATYHY"/>
<protein>
    <recommendedName>
        <fullName evidence="2">Barwin domain-containing protein</fullName>
    </recommendedName>
</protein>
<evidence type="ECO:0000259" key="2">
    <source>
        <dbReference type="PROSITE" id="PS51174"/>
    </source>
</evidence>
<dbReference type="eggNOG" id="KOG4742">
    <property type="taxonomic scope" value="Eukaryota"/>
</dbReference>
<reference evidence="3 4" key="1">
    <citation type="journal article" date="2012" name="Nature">
        <title>Repeated polyploidization of Gossypium genomes and the evolution of spinnable cotton fibres.</title>
        <authorList>
            <person name="Paterson A.H."/>
            <person name="Wendel J.F."/>
            <person name="Gundlach H."/>
            <person name="Guo H."/>
            <person name="Jenkins J."/>
            <person name="Jin D."/>
            <person name="Llewellyn D."/>
            <person name="Showmaker K.C."/>
            <person name="Shu S."/>
            <person name="Udall J."/>
            <person name="Yoo M.J."/>
            <person name="Byers R."/>
            <person name="Chen W."/>
            <person name="Doron-Faigenboim A."/>
            <person name="Duke M.V."/>
            <person name="Gong L."/>
            <person name="Grimwood J."/>
            <person name="Grover C."/>
            <person name="Grupp K."/>
            <person name="Hu G."/>
            <person name="Lee T.H."/>
            <person name="Li J."/>
            <person name="Lin L."/>
            <person name="Liu T."/>
            <person name="Marler B.S."/>
            <person name="Page J.T."/>
            <person name="Roberts A.W."/>
            <person name="Romanel E."/>
            <person name="Sanders W.S."/>
            <person name="Szadkowski E."/>
            <person name="Tan X."/>
            <person name="Tang H."/>
            <person name="Xu C."/>
            <person name="Wang J."/>
            <person name="Wang Z."/>
            <person name="Zhang D."/>
            <person name="Zhang L."/>
            <person name="Ashrafi H."/>
            <person name="Bedon F."/>
            <person name="Bowers J.E."/>
            <person name="Brubaker C.L."/>
            <person name="Chee P.W."/>
            <person name="Das S."/>
            <person name="Gingle A.R."/>
            <person name="Haigler C.H."/>
            <person name="Harker D."/>
            <person name="Hoffmann L.V."/>
            <person name="Hovav R."/>
            <person name="Jones D.C."/>
            <person name="Lemke C."/>
            <person name="Mansoor S."/>
            <person name="ur Rahman M."/>
            <person name="Rainville L.N."/>
            <person name="Rambani A."/>
            <person name="Reddy U.K."/>
            <person name="Rong J.K."/>
            <person name="Saranga Y."/>
            <person name="Scheffler B.E."/>
            <person name="Scheffler J.A."/>
            <person name="Stelly D.M."/>
            <person name="Triplett B.A."/>
            <person name="Van Deynze A."/>
            <person name="Vaslin M.F."/>
            <person name="Waghmare V.N."/>
            <person name="Walford S.A."/>
            <person name="Wright R.J."/>
            <person name="Zaki E.A."/>
            <person name="Zhang T."/>
            <person name="Dennis E.S."/>
            <person name="Mayer K.F."/>
            <person name="Peterson D.G."/>
            <person name="Rokhsar D.S."/>
            <person name="Wang X."/>
            <person name="Schmutz J."/>
        </authorList>
    </citation>
    <scope>NUCLEOTIDE SEQUENCE [LARGE SCALE GENOMIC DNA]</scope>
</reference>
<keyword evidence="1" id="KW-1015">Disulfide bond</keyword>
<organism evidence="3 4">
    <name type="scientific">Gossypium raimondii</name>
    <name type="common">Peruvian cotton</name>
    <name type="synonym">Gossypium klotzschianum subsp. raimondii</name>
    <dbReference type="NCBI Taxonomy" id="29730"/>
    <lineage>
        <taxon>Eukaryota</taxon>
        <taxon>Viridiplantae</taxon>
        <taxon>Streptophyta</taxon>
        <taxon>Embryophyta</taxon>
        <taxon>Tracheophyta</taxon>
        <taxon>Spermatophyta</taxon>
        <taxon>Magnoliopsida</taxon>
        <taxon>eudicotyledons</taxon>
        <taxon>Gunneridae</taxon>
        <taxon>Pentapetalae</taxon>
        <taxon>rosids</taxon>
        <taxon>malvids</taxon>
        <taxon>Malvales</taxon>
        <taxon>Malvaceae</taxon>
        <taxon>Malvoideae</taxon>
        <taxon>Gossypium</taxon>
    </lineage>
</organism>
<dbReference type="PROSITE" id="PS51174">
    <property type="entry name" value="BARWIN_3"/>
    <property type="match status" value="1"/>
</dbReference>
<dbReference type="Gene3D" id="2.40.40.10">
    <property type="entry name" value="RlpA-like domain"/>
    <property type="match status" value="1"/>
</dbReference>
<feature type="domain" description="Barwin" evidence="2">
    <location>
        <begin position="44"/>
        <end position="165"/>
    </location>
</feature>
<dbReference type="STRING" id="29730.A0A0D2U4C8"/>
<keyword evidence="4" id="KW-1185">Reference proteome</keyword>
<dbReference type="InterPro" id="IPR044301">
    <property type="entry name" value="PR4"/>
</dbReference>
<dbReference type="GO" id="GO:0004540">
    <property type="term" value="F:RNA nuclease activity"/>
    <property type="evidence" value="ECO:0007669"/>
    <property type="project" value="InterPro"/>
</dbReference>
<dbReference type="PANTHER" id="PTHR46351">
    <property type="entry name" value="WOUND-INDUCED PROTEIN WIN2"/>
    <property type="match status" value="1"/>
</dbReference>
<dbReference type="InterPro" id="IPR036908">
    <property type="entry name" value="RlpA-like_sf"/>
</dbReference>
<dbReference type="GO" id="GO:0042742">
    <property type="term" value="P:defense response to bacterium"/>
    <property type="evidence" value="ECO:0007669"/>
    <property type="project" value="InterPro"/>
</dbReference>
<evidence type="ECO:0000256" key="1">
    <source>
        <dbReference type="ARBA" id="ARBA00023157"/>
    </source>
</evidence>
<proteinExistence type="predicted"/>
<evidence type="ECO:0000313" key="4">
    <source>
        <dbReference type="Proteomes" id="UP000032304"/>
    </source>
</evidence>
<accession>A0A0D2U4C8</accession>
<dbReference type="Proteomes" id="UP000032304">
    <property type="component" value="Chromosome 13"/>
</dbReference>
<dbReference type="EMBL" id="CM001752">
    <property type="protein sequence ID" value="KJB82523.1"/>
    <property type="molecule type" value="Genomic_DNA"/>
</dbReference>
<dbReference type="PANTHER" id="PTHR46351:SF6">
    <property type="entry name" value="PATHOGENESIS-RELATED PROTEIN PR-4A"/>
    <property type="match status" value="1"/>
</dbReference>
<evidence type="ECO:0000313" key="3">
    <source>
        <dbReference type="EMBL" id="KJB82523.1"/>
    </source>
</evidence>
<dbReference type="InterPro" id="IPR001153">
    <property type="entry name" value="Barwin_dom"/>
</dbReference>
<dbReference type="AlphaFoldDB" id="A0A0D2U4C8"/>
<dbReference type="GO" id="GO:0050832">
    <property type="term" value="P:defense response to fungus"/>
    <property type="evidence" value="ECO:0007669"/>
    <property type="project" value="InterPro"/>
</dbReference>
<dbReference type="Pfam" id="PF00967">
    <property type="entry name" value="Barwin"/>
    <property type="match status" value="1"/>
</dbReference>
<dbReference type="PRINTS" id="PR00602">
    <property type="entry name" value="BARWIN"/>
</dbReference>
<dbReference type="SUPFAM" id="SSF50685">
    <property type="entry name" value="Barwin-like endoglucanases"/>
    <property type="match status" value="1"/>
</dbReference>
<sequence length="165" mass="18379">MVERKKNQFMSFQEHTLSSLMFPKNSKRVCIVVIACVVVSAAAQSASNVTATYHYYNPQKISWDLNAASAYCATWDANRPLAWRRRYGWTAFCGAVGPQDQAACSRCLRVTNSGSGTQATMRIVDKCSNGGLDLDVNVFNKLDKNRNGNARGHLTVRYDFVKCSH</sequence>
<gene>
    <name evidence="3" type="ORF">B456_013G200500</name>
</gene>
<dbReference type="Gramene" id="KJB82523">
    <property type="protein sequence ID" value="KJB82523"/>
    <property type="gene ID" value="B456_013G200500"/>
</dbReference>